<evidence type="ECO:0008006" key="3">
    <source>
        <dbReference type="Google" id="ProtNLM"/>
    </source>
</evidence>
<dbReference type="EMBL" id="QJKJ01014347">
    <property type="protein sequence ID" value="RDX64521.1"/>
    <property type="molecule type" value="Genomic_DNA"/>
</dbReference>
<feature type="non-terminal residue" evidence="1">
    <location>
        <position position="1"/>
    </location>
</feature>
<accession>A0A371EEQ9</accession>
<sequence length="124" mass="14608">MNETLKQYLARFNVAIIQVNDLDQKDSLALSRPTSMTEIQARAEKHVEAEEDKEDRISQREVCVEKYTSLKATRAQILKEVYHLHLLNIPPPIERQLGLSREEWCEFHQTHGHMIEECRLLRVK</sequence>
<organism evidence="1 2">
    <name type="scientific">Mucuna pruriens</name>
    <name type="common">Velvet bean</name>
    <name type="synonym">Dolichos pruriens</name>
    <dbReference type="NCBI Taxonomy" id="157652"/>
    <lineage>
        <taxon>Eukaryota</taxon>
        <taxon>Viridiplantae</taxon>
        <taxon>Streptophyta</taxon>
        <taxon>Embryophyta</taxon>
        <taxon>Tracheophyta</taxon>
        <taxon>Spermatophyta</taxon>
        <taxon>Magnoliopsida</taxon>
        <taxon>eudicotyledons</taxon>
        <taxon>Gunneridae</taxon>
        <taxon>Pentapetalae</taxon>
        <taxon>rosids</taxon>
        <taxon>fabids</taxon>
        <taxon>Fabales</taxon>
        <taxon>Fabaceae</taxon>
        <taxon>Papilionoideae</taxon>
        <taxon>50 kb inversion clade</taxon>
        <taxon>NPAAA clade</taxon>
        <taxon>indigoferoid/millettioid clade</taxon>
        <taxon>Phaseoleae</taxon>
        <taxon>Mucuna</taxon>
    </lineage>
</organism>
<dbReference type="Proteomes" id="UP000257109">
    <property type="component" value="Unassembled WGS sequence"/>
</dbReference>
<dbReference type="AlphaFoldDB" id="A0A371EEQ9"/>
<comment type="caution">
    <text evidence="1">The sequence shown here is derived from an EMBL/GenBank/DDBJ whole genome shotgun (WGS) entry which is preliminary data.</text>
</comment>
<reference evidence="1" key="1">
    <citation type="submission" date="2018-05" db="EMBL/GenBank/DDBJ databases">
        <title>Draft genome of Mucuna pruriens seed.</title>
        <authorList>
            <person name="Nnadi N.E."/>
            <person name="Vos R."/>
            <person name="Hasami M.H."/>
            <person name="Devisetty U.K."/>
            <person name="Aguiy J.C."/>
        </authorList>
    </citation>
    <scope>NUCLEOTIDE SEQUENCE [LARGE SCALE GENOMIC DNA]</scope>
    <source>
        <strain evidence="1">JCA_2017</strain>
    </source>
</reference>
<proteinExistence type="predicted"/>
<evidence type="ECO:0000313" key="1">
    <source>
        <dbReference type="EMBL" id="RDX64521.1"/>
    </source>
</evidence>
<dbReference type="OrthoDB" id="1751727at2759"/>
<gene>
    <name evidence="1" type="ORF">CR513_56912</name>
</gene>
<keyword evidence="2" id="KW-1185">Reference proteome</keyword>
<protein>
    <recommendedName>
        <fullName evidence="3">Retrotransposon gag domain-containing protein</fullName>
    </recommendedName>
</protein>
<name>A0A371EEQ9_MUCPR</name>
<evidence type="ECO:0000313" key="2">
    <source>
        <dbReference type="Proteomes" id="UP000257109"/>
    </source>
</evidence>